<dbReference type="Gene3D" id="1.10.510.10">
    <property type="entry name" value="Transferase(Phosphotransferase) domain 1"/>
    <property type="match status" value="1"/>
</dbReference>
<keyword evidence="1" id="KW-0808">Transferase</keyword>
<dbReference type="GO" id="GO:0005524">
    <property type="term" value="F:ATP binding"/>
    <property type="evidence" value="ECO:0007669"/>
    <property type="project" value="UniProtKB-UniRule"/>
</dbReference>
<evidence type="ECO:0000256" key="1">
    <source>
        <dbReference type="ARBA" id="ARBA00022679"/>
    </source>
</evidence>
<evidence type="ECO:0000313" key="7">
    <source>
        <dbReference type="EMBL" id="MBK1815485.1"/>
    </source>
</evidence>
<proteinExistence type="predicted"/>
<evidence type="ECO:0000256" key="5">
    <source>
        <dbReference type="PROSITE-ProRule" id="PRU10141"/>
    </source>
</evidence>
<dbReference type="RefSeq" id="WP_200350445.1">
    <property type="nucleotide sequence ID" value="NZ_BAABHZ010000012.1"/>
</dbReference>
<name>A0A934R580_9BACT</name>
<dbReference type="GO" id="GO:0016787">
    <property type="term" value="F:hydrolase activity"/>
    <property type="evidence" value="ECO:0007669"/>
    <property type="project" value="InterPro"/>
</dbReference>
<gene>
    <name evidence="7" type="ORF">JIN84_07660</name>
</gene>
<dbReference type="Gene3D" id="2.60.120.560">
    <property type="entry name" value="Exo-inulinase, domain 1"/>
    <property type="match status" value="1"/>
</dbReference>
<dbReference type="SMART" id="SM00220">
    <property type="entry name" value="S_TKc"/>
    <property type="match status" value="1"/>
</dbReference>
<dbReference type="PROSITE" id="PS00107">
    <property type="entry name" value="PROTEIN_KINASE_ATP"/>
    <property type="match status" value="1"/>
</dbReference>
<dbReference type="AlphaFoldDB" id="A0A934R580"/>
<evidence type="ECO:0000256" key="4">
    <source>
        <dbReference type="ARBA" id="ARBA00022840"/>
    </source>
</evidence>
<dbReference type="Pfam" id="PF06439">
    <property type="entry name" value="3keto-disac_hyd"/>
    <property type="match status" value="1"/>
</dbReference>
<dbReference type="PROSITE" id="PS50011">
    <property type="entry name" value="PROTEIN_KINASE_DOM"/>
    <property type="match status" value="1"/>
</dbReference>
<evidence type="ECO:0000259" key="6">
    <source>
        <dbReference type="PROSITE" id="PS50011"/>
    </source>
</evidence>
<dbReference type="SUPFAM" id="SSF56112">
    <property type="entry name" value="Protein kinase-like (PK-like)"/>
    <property type="match status" value="1"/>
</dbReference>
<protein>
    <submittedName>
        <fullName evidence="7">Protein kinase</fullName>
    </submittedName>
</protein>
<accession>A0A934R580</accession>
<dbReference type="EMBL" id="JAENIK010000008">
    <property type="protein sequence ID" value="MBK1815485.1"/>
    <property type="molecule type" value="Genomic_DNA"/>
</dbReference>
<dbReference type="PANTHER" id="PTHR43289:SF6">
    <property type="entry name" value="SERINE_THREONINE-PROTEIN KINASE NEKL-3"/>
    <property type="match status" value="1"/>
</dbReference>
<evidence type="ECO:0000256" key="3">
    <source>
        <dbReference type="ARBA" id="ARBA00022777"/>
    </source>
</evidence>
<keyword evidence="3 7" id="KW-0418">Kinase</keyword>
<dbReference type="CDD" id="cd14014">
    <property type="entry name" value="STKc_PknB_like"/>
    <property type="match status" value="1"/>
</dbReference>
<evidence type="ECO:0000313" key="8">
    <source>
        <dbReference type="Proteomes" id="UP000600139"/>
    </source>
</evidence>
<dbReference type="InterPro" id="IPR011009">
    <property type="entry name" value="Kinase-like_dom_sf"/>
</dbReference>
<feature type="binding site" evidence="5">
    <location>
        <position position="79"/>
    </location>
    <ligand>
        <name>ATP</name>
        <dbReference type="ChEBI" id="CHEBI:30616"/>
    </ligand>
</feature>
<keyword evidence="4 5" id="KW-0067">ATP-binding</keyword>
<keyword evidence="8" id="KW-1185">Reference proteome</keyword>
<keyword evidence="2 5" id="KW-0547">Nucleotide-binding</keyword>
<evidence type="ECO:0000256" key="2">
    <source>
        <dbReference type="ARBA" id="ARBA00022741"/>
    </source>
</evidence>
<sequence>MDTASSHDPASPPQAPDARGIFDEALRQLHPMVGWQPPEADTLASLLPQYRFSAFIGRGGMGAVYEAHHPGLDRPIAIKLLPVELAEEANFSARFEREARTLACLQHPNIVTVHDFGKTPVGHLFFVMELVDGPDLSRLMAAGPLEPGVAVELAIQICDALEYAHARQVIHRDIKPANVLRRADGQVKLADFGLARLMGEQGASGNILPESKLSEVGNPAHTGTRMGTPGYVAPEVLKTGRFDNRSDLYSVGVMLREMLLGTEPLSGEPPYAAVIRRATEENPDLRYQSAVEMKRDLAHVRNSPGTVARADGKSDSGSRIPHRGWMAAGLAAAAVMACAFVWRHADSFPDSGRPHVSSGDTMASPENTIATSSSGFPALPTAEIFPPPSALVPSGDLSLGPPSDQPLENMDDPLSSELLRGTTRILFNGKDLSGWSGRGGHWTVENGMIVGRMPAEPGLSNTCLIWQESDVSDFELVCSFGARTGYRMASNGGIEFRSTVTEDWNSVLRGCQVDLASIKEITGALWDSDGRRYLASQGQKGSLVGGPEGGPPAVRTSGFVRPDLLKNRLREDLWNHCRLVCIGGNISVFINHRLTASFRDTAEGLPRSGKLGLEVSLMGDNQGLVRGEMLYKDILLTPLKQVPGREAEAMASREAMLRPVRASLMAGKWHLRTGLAGSSSKATTLRFKNRGVLEQDGVDAGRWWAFAPNRIHMQFKGDPAVYNPDSGADFTLSPALDRMDGFSSAPGGGDMAVNLWAGRDADAPPPEFPE</sequence>
<dbReference type="Proteomes" id="UP000600139">
    <property type="component" value="Unassembled WGS sequence"/>
</dbReference>
<dbReference type="Pfam" id="PF00069">
    <property type="entry name" value="Pkinase"/>
    <property type="match status" value="1"/>
</dbReference>
<dbReference type="InterPro" id="IPR017441">
    <property type="entry name" value="Protein_kinase_ATP_BS"/>
</dbReference>
<dbReference type="InterPro" id="IPR010496">
    <property type="entry name" value="AL/BT2_dom"/>
</dbReference>
<organism evidence="7 8">
    <name type="scientific">Luteolibacter yonseiensis</name>
    <dbReference type="NCBI Taxonomy" id="1144680"/>
    <lineage>
        <taxon>Bacteria</taxon>
        <taxon>Pseudomonadati</taxon>
        <taxon>Verrucomicrobiota</taxon>
        <taxon>Verrucomicrobiia</taxon>
        <taxon>Verrucomicrobiales</taxon>
        <taxon>Verrucomicrobiaceae</taxon>
        <taxon>Luteolibacter</taxon>
    </lineage>
</organism>
<dbReference type="GO" id="GO:0004674">
    <property type="term" value="F:protein serine/threonine kinase activity"/>
    <property type="evidence" value="ECO:0007669"/>
    <property type="project" value="TreeGrafter"/>
</dbReference>
<dbReference type="PANTHER" id="PTHR43289">
    <property type="entry name" value="MITOGEN-ACTIVATED PROTEIN KINASE KINASE KINASE 20-RELATED"/>
    <property type="match status" value="1"/>
</dbReference>
<reference evidence="7" key="1">
    <citation type="submission" date="2021-01" db="EMBL/GenBank/DDBJ databases">
        <title>Modified the classification status of verrucomicrobia.</title>
        <authorList>
            <person name="Feng X."/>
        </authorList>
    </citation>
    <scope>NUCLEOTIDE SEQUENCE</scope>
    <source>
        <strain evidence="7">JCM 18052</strain>
    </source>
</reference>
<feature type="domain" description="Protein kinase" evidence="6">
    <location>
        <begin position="50"/>
        <end position="341"/>
    </location>
</feature>
<dbReference type="InterPro" id="IPR000719">
    <property type="entry name" value="Prot_kinase_dom"/>
</dbReference>
<comment type="caution">
    <text evidence="7">The sequence shown here is derived from an EMBL/GenBank/DDBJ whole genome shotgun (WGS) entry which is preliminary data.</text>
</comment>
<dbReference type="Gene3D" id="3.30.200.20">
    <property type="entry name" value="Phosphorylase Kinase, domain 1"/>
    <property type="match status" value="1"/>
</dbReference>